<evidence type="ECO:0000256" key="1">
    <source>
        <dbReference type="SAM" id="SignalP"/>
    </source>
</evidence>
<dbReference type="Gene3D" id="3.40.50.1820">
    <property type="entry name" value="alpha/beta hydrolase"/>
    <property type="match status" value="1"/>
</dbReference>
<dbReference type="Proteomes" id="UP000191133">
    <property type="component" value="Unassembled WGS sequence"/>
</dbReference>
<name>A0A1W1GX08_9GAMM</name>
<organism evidence="2 3">
    <name type="scientific">Stenotrophomonas indicatrix</name>
    <dbReference type="NCBI Taxonomy" id="2045451"/>
    <lineage>
        <taxon>Bacteria</taxon>
        <taxon>Pseudomonadati</taxon>
        <taxon>Pseudomonadota</taxon>
        <taxon>Gammaproteobacteria</taxon>
        <taxon>Lysobacterales</taxon>
        <taxon>Lysobacteraceae</taxon>
        <taxon>Stenotrophomonas</taxon>
    </lineage>
</organism>
<proteinExistence type="predicted"/>
<evidence type="ECO:0000313" key="3">
    <source>
        <dbReference type="Proteomes" id="UP000191133"/>
    </source>
</evidence>
<accession>A0A1W1GX08</accession>
<dbReference type="EMBL" id="FWEU01000002">
    <property type="protein sequence ID" value="SLM23903.1"/>
    <property type="molecule type" value="Genomic_DNA"/>
</dbReference>
<dbReference type="InterPro" id="IPR029058">
    <property type="entry name" value="AB_hydrolase_fold"/>
</dbReference>
<dbReference type="SUPFAM" id="SSF53474">
    <property type="entry name" value="alpha/beta-Hydrolases"/>
    <property type="match status" value="1"/>
</dbReference>
<evidence type="ECO:0000313" key="2">
    <source>
        <dbReference type="EMBL" id="SLM23903.1"/>
    </source>
</evidence>
<protein>
    <recommendedName>
        <fullName evidence="4">Alpha/beta hydrolase family protein</fullName>
    </recommendedName>
</protein>
<feature type="chain" id="PRO_5013252477" description="Alpha/beta hydrolase family protein" evidence="1">
    <location>
        <begin position="23"/>
        <end position="361"/>
    </location>
</feature>
<reference evidence="3" key="1">
    <citation type="submission" date="2016-10" db="EMBL/GenBank/DDBJ databases">
        <authorList>
            <person name="Varghese N."/>
        </authorList>
    </citation>
    <scope>NUCLEOTIDE SEQUENCE [LARGE SCALE GENOMIC DNA]</scope>
    <source>
        <strain evidence="3">92MFCol6.1</strain>
    </source>
</reference>
<sequence>MMRTFHRLVLALVLLLPHVSQAAAPPAPPRTSSGELQGARWRLDVPAGWNGELVMLAHGYEPVGVPQPSPMPANDSTASLLAAGYAVAQSAYASQGWAVADAIVDMERLRAHAVSELKDVRRTWILGFSMGGAVAIATLERLPRHYAGGVSLCGANLPGEQLANDLLTTLVAFDYFFPEPKGLPRQGLASAEAAALPQMELYQGIAAALQTRPAVAAQLAARLQVSVEALPGTISLHAMILHELATRAGGMPVGNVRTVYRGFGDDKAFNAGVQRLAPAAPAQRYVREKLALTGALKRPLVIQFNNNDPSIVPRMQAVYPQLAEHAGATPLPRVLPAVGEGHCGFADSQVVEALKAAAAPF</sequence>
<keyword evidence="1" id="KW-0732">Signal</keyword>
<gene>
    <name evidence="2" type="ORF">SAMN04488690_1610</name>
</gene>
<feature type="signal peptide" evidence="1">
    <location>
        <begin position="1"/>
        <end position="22"/>
    </location>
</feature>
<evidence type="ECO:0008006" key="4">
    <source>
        <dbReference type="Google" id="ProtNLM"/>
    </source>
</evidence>
<dbReference type="AlphaFoldDB" id="A0A1W1GX08"/>